<organism evidence="1 2">
    <name type="scientific">Venturia inaequalis</name>
    <name type="common">Apple scab fungus</name>
    <dbReference type="NCBI Taxonomy" id="5025"/>
    <lineage>
        <taxon>Eukaryota</taxon>
        <taxon>Fungi</taxon>
        <taxon>Dikarya</taxon>
        <taxon>Ascomycota</taxon>
        <taxon>Pezizomycotina</taxon>
        <taxon>Dothideomycetes</taxon>
        <taxon>Pleosporomycetidae</taxon>
        <taxon>Venturiales</taxon>
        <taxon>Venturiaceae</taxon>
        <taxon>Venturia</taxon>
    </lineage>
</organism>
<reference evidence="1 2" key="1">
    <citation type="submission" date="2019-11" db="EMBL/GenBank/DDBJ databases">
        <title>Venturia inaequalis Genome Resource.</title>
        <authorList>
            <person name="Lichtner F.J."/>
        </authorList>
    </citation>
    <scope>NUCLEOTIDE SEQUENCE [LARGE SCALE GENOMIC DNA]</scope>
    <source>
        <strain evidence="1">Bline_iso_100314</strain>
    </source>
</reference>
<proteinExistence type="predicted"/>
<sequence>MLRSILYAFASDEYGVWQMDLHLYTDPPIAMKYYYALVAFIGLAAASPILNARQVHATPPALGSPESFAQAASILGGIGKGVGGLTSIPFAADSGKALEGLAKGLGQAGSSAPKTGGTAATGSAQQQAEASAIINGLGNGLKGAGSIPFGKDAGGILSGIAQGLGGKGLGGAA</sequence>
<evidence type="ECO:0000313" key="2">
    <source>
        <dbReference type="Proteomes" id="UP000433883"/>
    </source>
</evidence>
<accession>A0A8H3U2T9</accession>
<dbReference type="EMBL" id="WNWQ01001171">
    <property type="protein sequence ID" value="KAE9962091.1"/>
    <property type="molecule type" value="Genomic_DNA"/>
</dbReference>
<comment type="caution">
    <text evidence="1">The sequence shown here is derived from an EMBL/GenBank/DDBJ whole genome shotgun (WGS) entry which is preliminary data.</text>
</comment>
<name>A0A8H3U2T9_VENIN</name>
<dbReference type="AlphaFoldDB" id="A0A8H3U2T9"/>
<protein>
    <submittedName>
        <fullName evidence="1">Uncharacterized protein</fullName>
    </submittedName>
</protein>
<dbReference type="Proteomes" id="UP000433883">
    <property type="component" value="Unassembled WGS sequence"/>
</dbReference>
<evidence type="ECO:0000313" key="1">
    <source>
        <dbReference type="EMBL" id="KAE9962091.1"/>
    </source>
</evidence>
<gene>
    <name evidence="1" type="ORF">BLS_000844</name>
</gene>